<proteinExistence type="predicted"/>
<protein>
    <submittedName>
        <fullName evidence="1">Uncharacterized protein</fullName>
    </submittedName>
</protein>
<reference evidence="1" key="2">
    <citation type="submission" date="2024-05" db="EMBL/GenBank/DDBJ databases">
        <authorList>
            <person name="Matrishin C.B."/>
            <person name="Kauffman K.M."/>
        </authorList>
    </citation>
    <scope>NUCLEOTIDE SEQUENCE</scope>
</reference>
<reference evidence="1" key="1">
    <citation type="journal article" date="2023" name="Microbiome">
        <title>Phages are unrecognized players in the ecology of the oral pathogen Porphyromonas gingivalis.</title>
        <authorList>
            <person name="Matrishin C.B."/>
            <person name="Haase E.M."/>
            <person name="Dewhirst F.E."/>
            <person name="Mark Welch J.L."/>
            <person name="Miranda-Sanchez F."/>
            <person name="Chen T."/>
            <person name="MacFarland D.C."/>
            <person name="Kauffman K.M."/>
        </authorList>
    </citation>
    <scope>NUCLEOTIDE SEQUENCE</scope>
</reference>
<dbReference type="EMBL" id="BK068104">
    <property type="protein sequence ID" value="DBA55783.1"/>
    <property type="molecule type" value="Genomic_DNA"/>
</dbReference>
<organism evidence="1">
    <name type="scientific">Porphyromonas phage phage023a_KCOM2797</name>
    <dbReference type="NCBI Taxonomy" id="3154113"/>
    <lineage>
        <taxon>Viruses</taxon>
        <taxon>Duplodnaviria</taxon>
        <taxon>Heunggongvirae</taxon>
        <taxon>Uroviricota</taxon>
        <taxon>Caudoviricetes</taxon>
        <taxon>Nixviridae</taxon>
        <taxon>Schifferlevirus</taxon>
        <taxon>Schifferlevirus pging00P</taxon>
    </lineage>
</organism>
<name>A0AAT9JDH4_9CAUD</name>
<evidence type="ECO:0000313" key="1">
    <source>
        <dbReference type="EMBL" id="DBA55783.1"/>
    </source>
</evidence>
<sequence>MSRMNNPTRTVADALSLSVYCVSKSLQIRI</sequence>
<accession>A0AAT9JDH4</accession>